<dbReference type="PANTHER" id="PTHR43800:SF1">
    <property type="entry name" value="PEPTIDYL-LYSINE N-ACETYLTRANSFERASE YJAB"/>
    <property type="match status" value="1"/>
</dbReference>
<evidence type="ECO:0000256" key="2">
    <source>
        <dbReference type="ARBA" id="ARBA00023315"/>
    </source>
</evidence>
<feature type="domain" description="N-acetyltransferase" evidence="3">
    <location>
        <begin position="15"/>
        <end position="145"/>
    </location>
</feature>
<dbReference type="SUPFAM" id="SSF55729">
    <property type="entry name" value="Acyl-CoA N-acyltransferases (Nat)"/>
    <property type="match status" value="1"/>
</dbReference>
<dbReference type="Gene3D" id="3.40.630.30">
    <property type="match status" value="1"/>
</dbReference>
<accession>A0ABP3YBP8</accession>
<keyword evidence="2" id="KW-0012">Acyltransferase</keyword>
<comment type="caution">
    <text evidence="4">The sequence shown here is derived from an EMBL/GenBank/DDBJ whole genome shotgun (WGS) entry which is preliminary data.</text>
</comment>
<dbReference type="InterPro" id="IPR000182">
    <property type="entry name" value="GNAT_dom"/>
</dbReference>
<protein>
    <recommendedName>
        <fullName evidence="3">N-acetyltransferase domain-containing protein</fullName>
    </recommendedName>
</protein>
<proteinExistence type="predicted"/>
<dbReference type="RefSeq" id="WP_343850636.1">
    <property type="nucleotide sequence ID" value="NZ_BAAAFI010000007.1"/>
</dbReference>
<dbReference type="Pfam" id="PF13508">
    <property type="entry name" value="Acetyltransf_7"/>
    <property type="match status" value="1"/>
</dbReference>
<evidence type="ECO:0000313" key="4">
    <source>
        <dbReference type="EMBL" id="GAA0878851.1"/>
    </source>
</evidence>
<name>A0ABP3YBP8_9BACT</name>
<gene>
    <name evidence="4" type="ORF">GCM10009119_18190</name>
</gene>
<evidence type="ECO:0000313" key="5">
    <source>
        <dbReference type="Proteomes" id="UP001500469"/>
    </source>
</evidence>
<dbReference type="EMBL" id="BAAAFI010000007">
    <property type="protein sequence ID" value="GAA0878851.1"/>
    <property type="molecule type" value="Genomic_DNA"/>
</dbReference>
<sequence>MSIGNIKKEEYPEVVDLWEASVRATHDFLKEEDIAYFKPLILNTYLDAVELRCVRNAEGKILGFSGVAEGNLEMLFIHPDYRGQQIGKILLDFALQHLGAKKVDVNEQNGQALGFYRHFGFEVIGRSELDSSGKPYPILHMELKN</sequence>
<dbReference type="InterPro" id="IPR016181">
    <property type="entry name" value="Acyl_CoA_acyltransferase"/>
</dbReference>
<keyword evidence="5" id="KW-1185">Reference proteome</keyword>
<evidence type="ECO:0000256" key="1">
    <source>
        <dbReference type="ARBA" id="ARBA00022679"/>
    </source>
</evidence>
<evidence type="ECO:0000259" key="3">
    <source>
        <dbReference type="PROSITE" id="PS51186"/>
    </source>
</evidence>
<organism evidence="4 5">
    <name type="scientific">Algoriphagus jejuensis</name>
    <dbReference type="NCBI Taxonomy" id="419934"/>
    <lineage>
        <taxon>Bacteria</taxon>
        <taxon>Pseudomonadati</taxon>
        <taxon>Bacteroidota</taxon>
        <taxon>Cytophagia</taxon>
        <taxon>Cytophagales</taxon>
        <taxon>Cyclobacteriaceae</taxon>
        <taxon>Algoriphagus</taxon>
    </lineage>
</organism>
<keyword evidence="1" id="KW-0808">Transferase</keyword>
<dbReference type="Proteomes" id="UP001500469">
    <property type="component" value="Unassembled WGS sequence"/>
</dbReference>
<reference evidence="5" key="1">
    <citation type="journal article" date="2019" name="Int. J. Syst. Evol. Microbiol.">
        <title>The Global Catalogue of Microorganisms (GCM) 10K type strain sequencing project: providing services to taxonomists for standard genome sequencing and annotation.</title>
        <authorList>
            <consortium name="The Broad Institute Genomics Platform"/>
            <consortium name="The Broad Institute Genome Sequencing Center for Infectious Disease"/>
            <person name="Wu L."/>
            <person name="Ma J."/>
        </authorList>
    </citation>
    <scope>NUCLEOTIDE SEQUENCE [LARGE SCALE GENOMIC DNA]</scope>
    <source>
        <strain evidence="5">JCM 16112</strain>
    </source>
</reference>
<dbReference type="PROSITE" id="PS51186">
    <property type="entry name" value="GNAT"/>
    <property type="match status" value="1"/>
</dbReference>
<dbReference type="CDD" id="cd04301">
    <property type="entry name" value="NAT_SF"/>
    <property type="match status" value="1"/>
</dbReference>
<dbReference type="PANTHER" id="PTHR43800">
    <property type="entry name" value="PEPTIDYL-LYSINE N-ACETYLTRANSFERASE YJAB"/>
    <property type="match status" value="1"/>
</dbReference>